<dbReference type="Proteomes" id="UP001596550">
    <property type="component" value="Unassembled WGS sequence"/>
</dbReference>
<dbReference type="PROSITE" id="PS51257">
    <property type="entry name" value="PROKAR_LIPOPROTEIN"/>
    <property type="match status" value="1"/>
</dbReference>
<keyword evidence="3" id="KW-1185">Reference proteome</keyword>
<evidence type="ECO:0000313" key="3">
    <source>
        <dbReference type="Proteomes" id="UP001596550"/>
    </source>
</evidence>
<sequence>MKKIILMIGVVTLFSVTSCEKKESTKSETPVTESSTSTESQPAQEQTSTETPKTVLGVEVPKFSNPDAQKFADEYATFMAEVTEASKSGDAAKIQAISAKSQEWAKKQADMAAKMTPEDAKLWTDFAMKLSQAQMPK</sequence>
<feature type="compositionally biased region" description="Low complexity" evidence="1">
    <location>
        <begin position="27"/>
        <end position="52"/>
    </location>
</feature>
<dbReference type="RefSeq" id="WP_378175305.1">
    <property type="nucleotide sequence ID" value="NZ_JBHTCR010000002.1"/>
</dbReference>
<evidence type="ECO:0000256" key="1">
    <source>
        <dbReference type="SAM" id="MobiDB-lite"/>
    </source>
</evidence>
<protein>
    <recommendedName>
        <fullName evidence="4">DUF4363 domain-containing protein</fullName>
    </recommendedName>
</protein>
<evidence type="ECO:0000313" key="2">
    <source>
        <dbReference type="EMBL" id="MFC7346281.1"/>
    </source>
</evidence>
<gene>
    <name evidence="2" type="ORF">ACFQO9_06035</name>
</gene>
<reference evidence="3" key="1">
    <citation type="journal article" date="2019" name="Int. J. Syst. Evol. Microbiol.">
        <title>The Global Catalogue of Microorganisms (GCM) 10K type strain sequencing project: providing services to taxonomists for standard genome sequencing and annotation.</title>
        <authorList>
            <consortium name="The Broad Institute Genomics Platform"/>
            <consortium name="The Broad Institute Genome Sequencing Center for Infectious Disease"/>
            <person name="Wu L."/>
            <person name="Ma J."/>
        </authorList>
    </citation>
    <scope>NUCLEOTIDE SEQUENCE [LARGE SCALE GENOMIC DNA]</scope>
    <source>
        <strain evidence="3">CCUG 54781</strain>
    </source>
</reference>
<accession>A0ABW2M008</accession>
<dbReference type="EMBL" id="JBHTCR010000002">
    <property type="protein sequence ID" value="MFC7346281.1"/>
    <property type="molecule type" value="Genomic_DNA"/>
</dbReference>
<proteinExistence type="predicted"/>
<comment type="caution">
    <text evidence="2">The sequence shown here is derived from an EMBL/GenBank/DDBJ whole genome shotgun (WGS) entry which is preliminary data.</text>
</comment>
<feature type="region of interest" description="Disordered" evidence="1">
    <location>
        <begin position="20"/>
        <end position="55"/>
    </location>
</feature>
<evidence type="ECO:0008006" key="4">
    <source>
        <dbReference type="Google" id="ProtNLM"/>
    </source>
</evidence>
<organism evidence="2 3">
    <name type="scientific">Chryseobacterium zhengzhouense</name>
    <dbReference type="NCBI Taxonomy" id="1636086"/>
    <lineage>
        <taxon>Bacteria</taxon>
        <taxon>Pseudomonadati</taxon>
        <taxon>Bacteroidota</taxon>
        <taxon>Flavobacteriia</taxon>
        <taxon>Flavobacteriales</taxon>
        <taxon>Weeksellaceae</taxon>
        <taxon>Chryseobacterium group</taxon>
        <taxon>Chryseobacterium</taxon>
    </lineage>
</organism>
<name>A0ABW2M008_9FLAO</name>